<evidence type="ECO:0000256" key="6">
    <source>
        <dbReference type="ARBA" id="ARBA00023180"/>
    </source>
</evidence>
<dbReference type="FunFam" id="3.10.250.10:FF:000002">
    <property type="entry name" value="Scavenger receptor cysteine-rich type 1 protein M130"/>
    <property type="match status" value="2"/>
</dbReference>
<feature type="region of interest" description="Disordered" evidence="8">
    <location>
        <begin position="681"/>
        <end position="706"/>
    </location>
</feature>
<dbReference type="FunFam" id="3.10.250.10:FF:000009">
    <property type="entry name" value="WC1"/>
    <property type="match status" value="1"/>
</dbReference>
<dbReference type="Bgee" id="ENSLOCG00000000595">
    <property type="expression patterns" value="Expressed in bone element"/>
</dbReference>
<evidence type="ECO:0000256" key="1">
    <source>
        <dbReference type="ARBA" id="ARBA00004613"/>
    </source>
</evidence>
<name>W5LX02_LEPOC</name>
<evidence type="ECO:0000313" key="11">
    <source>
        <dbReference type="Ensembl" id="ENSLOCP00000000659.1"/>
    </source>
</evidence>
<reference evidence="12" key="1">
    <citation type="submission" date="2011-12" db="EMBL/GenBank/DDBJ databases">
        <title>The Draft Genome of Lepisosteus oculatus.</title>
        <authorList>
            <consortium name="The Broad Institute Genome Assembly &amp; Analysis Group"/>
            <consortium name="Computational R&amp;D Group"/>
            <consortium name="and Sequencing Platform"/>
            <person name="Di Palma F."/>
            <person name="Alfoldi J."/>
            <person name="Johnson J."/>
            <person name="Berlin A."/>
            <person name="Gnerre S."/>
            <person name="Jaffe D."/>
            <person name="MacCallum I."/>
            <person name="Young S."/>
            <person name="Walker B.J."/>
            <person name="Lander E.S."/>
            <person name="Lindblad-Toh K."/>
        </authorList>
    </citation>
    <scope>NUCLEOTIDE SEQUENCE [LARGE SCALE GENOMIC DNA]</scope>
</reference>
<dbReference type="SMART" id="SM00202">
    <property type="entry name" value="SR"/>
    <property type="match status" value="6"/>
</dbReference>
<sequence length="858" mass="92587">IKGTTNLIKQVKDINKTSSADVRLVNGASPCEGTVEIQYKGEWGTVYDREWDLEDAAVVCRQLSCGSAISAPIGAHFGPGSGSVLLGWVDCRGSESALRDCSKDEVKQYYYAHEDSGVICTAHRGVRLVGGSDLCSGRVELQHGETWGSVCDSDFERQDAEVVCRQLDCGASSQVLKGNLFGKGEANFHSEVLHCHGNESQIFFCPKSTKTQGCTHENFVGLKCFGYTGFRLVNGLDSCSGRVELQWLFRDWGTVCDLYWDLRDASVLCQQLGCGEAVAAPGQAWFGQGSGPVRADVFECWGNESHLSHCVVSSWGRAGCSHGQDAGVICSDQLSLRLVGAGSDCAGRLEVYHNGSWGTVCDDSWDLADSQVVCRQLQCGTALSATVPASFSQGTGPIWLDEVGCLGNESSLGECPSAWWGQHDCGHKEDVRILCSDHTILRLSAGCSGQAEVYYNGTWGSVCQNGMTDSTAAVICKQLGCGNKGTIRETNSRLSPDPKWLDFVSCRKHDSTLWQCPSPAWGQNDCEDREVAEITCSEKKLTEALQPLRKSSLTCTAQVSSPHCSLSVPLALRLAGGTNCSGRVELQYEGSWGTVCDDSWDLQDAQVVCRQLGCGDAVSAAIEASFGPGSGTIWLDEVNCTGSELHLWDCCHSGLNQSDCRHKEDAGVTCTGEGSLSTVDEQGFSERRATPTTATGSTRTTPQTQPLGGLSVSPLALLLMGALLFVVLALLVGQLIQNRKLRKALSEGALAPYHDAVYEEIEYKLAREGTYSAPRRGRFLSDELPSGYDDVEDSRALIIHHKAFKNALHNNQIENCGSEESIPSLKEEAPEYYDNAVTVPQSPDALSEEAPEHYDDVI</sequence>
<dbReference type="OMA" id="ECPVTAL"/>
<feature type="disulfide bond" evidence="7">
    <location>
        <begin position="300"/>
        <end position="310"/>
    </location>
</feature>
<dbReference type="AlphaFoldDB" id="W5LX02"/>
<dbReference type="FunFam" id="3.10.250.10:FF:000006">
    <property type="entry name" value="neurotrypsin isoform X2"/>
    <property type="match status" value="1"/>
</dbReference>
<feature type="domain" description="SRCR" evidence="10">
    <location>
        <begin position="22"/>
        <end position="121"/>
    </location>
</feature>
<dbReference type="PRINTS" id="PR00258">
    <property type="entry name" value="SPERACTRCPTR"/>
</dbReference>
<dbReference type="PROSITE" id="PS50287">
    <property type="entry name" value="SRCR_2"/>
    <property type="match status" value="6"/>
</dbReference>
<proteinExistence type="predicted"/>
<feature type="compositionally biased region" description="Low complexity" evidence="8">
    <location>
        <begin position="690"/>
        <end position="706"/>
    </location>
</feature>
<evidence type="ECO:0000256" key="5">
    <source>
        <dbReference type="ARBA" id="ARBA00023157"/>
    </source>
</evidence>
<evidence type="ECO:0000256" key="8">
    <source>
        <dbReference type="SAM" id="MobiDB-lite"/>
    </source>
</evidence>
<protein>
    <recommendedName>
        <fullName evidence="10">SRCR domain-containing protein</fullName>
    </recommendedName>
</protein>
<dbReference type="GO" id="GO:0016020">
    <property type="term" value="C:membrane"/>
    <property type="evidence" value="ECO:0007669"/>
    <property type="project" value="InterPro"/>
</dbReference>
<feature type="disulfide bond" evidence="7">
    <location>
        <begin position="269"/>
        <end position="330"/>
    </location>
</feature>
<keyword evidence="9" id="KW-1133">Transmembrane helix</keyword>
<feature type="domain" description="SRCR" evidence="10">
    <location>
        <begin position="572"/>
        <end position="671"/>
    </location>
</feature>
<feature type="disulfide bond" evidence="7">
    <location>
        <begin position="374"/>
        <end position="435"/>
    </location>
</feature>
<dbReference type="Pfam" id="PF00530">
    <property type="entry name" value="SRCR"/>
    <property type="match status" value="6"/>
</dbReference>
<dbReference type="FunFam" id="3.10.250.10:FF:000013">
    <property type="entry name" value="CD163 molecule like 1"/>
    <property type="match status" value="1"/>
</dbReference>
<feature type="disulfide bond" evidence="7">
    <location>
        <begin position="91"/>
        <end position="101"/>
    </location>
</feature>
<dbReference type="GeneTree" id="ENSGT00940000163299"/>
<dbReference type="PANTHER" id="PTHR19331:SF22">
    <property type="entry name" value="DELETED IN MALIGNANT BRAIN TUMORS 1 PROTEIN"/>
    <property type="match status" value="1"/>
</dbReference>
<evidence type="ECO:0000256" key="7">
    <source>
        <dbReference type="PROSITE-ProRule" id="PRU00196"/>
    </source>
</evidence>
<dbReference type="PANTHER" id="PTHR19331">
    <property type="entry name" value="SCAVENGER RECEPTOR DOMAIN-CONTAINING"/>
    <property type="match status" value="1"/>
</dbReference>
<evidence type="ECO:0000256" key="2">
    <source>
        <dbReference type="ARBA" id="ARBA00022525"/>
    </source>
</evidence>
<evidence type="ECO:0000256" key="3">
    <source>
        <dbReference type="ARBA" id="ARBA00022729"/>
    </source>
</evidence>
<dbReference type="eggNOG" id="ENOG502QQ5W">
    <property type="taxonomic scope" value="Eukaryota"/>
</dbReference>
<comment type="caution">
    <text evidence="7">Lacks conserved residue(s) required for the propagation of feature annotation.</text>
</comment>
<dbReference type="Ensembl" id="ENSLOCT00000000662.1">
    <property type="protein sequence ID" value="ENSLOCP00000000659.1"/>
    <property type="gene ID" value="ENSLOCG00000000595.1"/>
</dbReference>
<feature type="disulfide bond" evidence="7">
    <location>
        <begin position="506"/>
        <end position="516"/>
    </location>
</feature>
<feature type="disulfide bond" evidence="7">
    <location>
        <begin position="609"/>
        <end position="670"/>
    </location>
</feature>
<evidence type="ECO:0000313" key="12">
    <source>
        <dbReference type="Proteomes" id="UP000018468"/>
    </source>
</evidence>
<dbReference type="FunFam" id="3.10.250.10:FF:000012">
    <property type="entry name" value="CD163 molecule like 1"/>
    <property type="match status" value="1"/>
</dbReference>
<reference evidence="11" key="2">
    <citation type="submission" date="2025-08" db="UniProtKB">
        <authorList>
            <consortium name="Ensembl"/>
        </authorList>
    </citation>
    <scope>IDENTIFICATION</scope>
</reference>
<keyword evidence="5 7" id="KW-1015">Disulfide bond</keyword>
<dbReference type="HOGENOM" id="CLU_002555_0_3_1"/>
<reference evidence="11" key="3">
    <citation type="submission" date="2025-09" db="UniProtKB">
        <authorList>
            <consortium name="Ensembl"/>
        </authorList>
    </citation>
    <scope>IDENTIFICATION</scope>
</reference>
<dbReference type="EMBL" id="AHAT01041890">
    <property type="status" value="NOT_ANNOTATED_CDS"/>
    <property type="molecule type" value="Genomic_DNA"/>
</dbReference>
<keyword evidence="12" id="KW-1185">Reference proteome</keyword>
<evidence type="ECO:0000256" key="4">
    <source>
        <dbReference type="ARBA" id="ARBA00022737"/>
    </source>
</evidence>
<feature type="disulfide bond" evidence="7">
    <location>
        <begin position="361"/>
        <end position="425"/>
    </location>
</feature>
<keyword evidence="2" id="KW-0964">Secreted</keyword>
<dbReference type="InParanoid" id="W5LX02"/>
<keyword evidence="9" id="KW-0812">Transmembrane</keyword>
<feature type="domain" description="SRCR" evidence="10">
    <location>
        <begin position="336"/>
        <end position="436"/>
    </location>
</feature>
<evidence type="ECO:0000259" key="10">
    <source>
        <dbReference type="PROSITE" id="PS50287"/>
    </source>
</evidence>
<dbReference type="SUPFAM" id="SSF56487">
    <property type="entry name" value="SRCR-like"/>
    <property type="match status" value="6"/>
</dbReference>
<dbReference type="PROSITE" id="PS00420">
    <property type="entry name" value="SRCR_1"/>
    <property type="match status" value="1"/>
</dbReference>
<dbReference type="Gene3D" id="3.10.250.10">
    <property type="entry name" value="SRCR-like domain"/>
    <property type="match status" value="6"/>
</dbReference>
<accession>W5LX02</accession>
<feature type="disulfide bond" evidence="7">
    <location>
        <begin position="640"/>
        <end position="650"/>
    </location>
</feature>
<feature type="disulfide bond" evidence="7">
    <location>
        <begin position="405"/>
        <end position="415"/>
    </location>
</feature>
<feature type="domain" description="SRCR" evidence="10">
    <location>
        <begin position="230"/>
        <end position="331"/>
    </location>
</feature>
<feature type="disulfide bond" evidence="7">
    <location>
        <begin position="596"/>
        <end position="660"/>
    </location>
</feature>
<feature type="domain" description="SRCR" evidence="10">
    <location>
        <begin position="431"/>
        <end position="537"/>
    </location>
</feature>
<evidence type="ECO:0000256" key="9">
    <source>
        <dbReference type="SAM" id="Phobius"/>
    </source>
</evidence>
<keyword evidence="9" id="KW-0472">Membrane</keyword>
<keyword evidence="3" id="KW-0732">Signal</keyword>
<feature type="domain" description="SRCR" evidence="10">
    <location>
        <begin position="126"/>
        <end position="225"/>
    </location>
</feature>
<dbReference type="Proteomes" id="UP000018468">
    <property type="component" value="Linkage group LG29"/>
</dbReference>
<comment type="subcellular location">
    <subcellularLocation>
        <location evidence="1">Secreted</location>
    </subcellularLocation>
</comment>
<feature type="transmembrane region" description="Helical" evidence="9">
    <location>
        <begin position="715"/>
        <end position="736"/>
    </location>
</feature>
<feature type="disulfide bond" evidence="7">
    <location>
        <begin position="256"/>
        <end position="320"/>
    </location>
</feature>
<keyword evidence="6" id="KW-0325">Glycoprotein</keyword>
<dbReference type="InterPro" id="IPR036772">
    <property type="entry name" value="SRCR-like_dom_sf"/>
</dbReference>
<organism evidence="11 12">
    <name type="scientific">Lepisosteus oculatus</name>
    <name type="common">Spotted gar</name>
    <dbReference type="NCBI Taxonomy" id="7918"/>
    <lineage>
        <taxon>Eukaryota</taxon>
        <taxon>Metazoa</taxon>
        <taxon>Chordata</taxon>
        <taxon>Craniata</taxon>
        <taxon>Vertebrata</taxon>
        <taxon>Euteleostomi</taxon>
        <taxon>Actinopterygii</taxon>
        <taxon>Neopterygii</taxon>
        <taxon>Holostei</taxon>
        <taxon>Semionotiformes</taxon>
        <taxon>Lepisosteidae</taxon>
        <taxon>Lepisosteus</taxon>
    </lineage>
</organism>
<keyword evidence="4" id="KW-0677">Repeat</keyword>
<feature type="disulfide bond" evidence="7">
    <location>
        <begin position="195"/>
        <end position="205"/>
    </location>
</feature>
<dbReference type="InterPro" id="IPR001190">
    <property type="entry name" value="SRCR"/>
</dbReference>